<keyword evidence="2" id="KW-1185">Reference proteome</keyword>
<reference evidence="1 2" key="1">
    <citation type="submission" date="2022-05" db="EMBL/GenBank/DDBJ databases">
        <authorList>
            <consortium name="Genoscope - CEA"/>
            <person name="William W."/>
        </authorList>
    </citation>
    <scope>NUCLEOTIDE SEQUENCE [LARGE SCALE GENOMIC DNA]</scope>
</reference>
<accession>A0ABN8PI58</accession>
<gene>
    <name evidence="1" type="ORF">PLOB_00043938</name>
</gene>
<evidence type="ECO:0000313" key="1">
    <source>
        <dbReference type="EMBL" id="CAH3144377.1"/>
    </source>
</evidence>
<dbReference type="EMBL" id="CALNXK010000073">
    <property type="protein sequence ID" value="CAH3144377.1"/>
    <property type="molecule type" value="Genomic_DNA"/>
</dbReference>
<dbReference type="Gene3D" id="2.60.40.10">
    <property type="entry name" value="Immunoglobulins"/>
    <property type="match status" value="1"/>
</dbReference>
<feature type="non-terminal residue" evidence="1">
    <location>
        <position position="1"/>
    </location>
</feature>
<evidence type="ECO:0000313" key="2">
    <source>
        <dbReference type="Proteomes" id="UP001159405"/>
    </source>
</evidence>
<proteinExistence type="predicted"/>
<name>A0ABN8PI58_9CNID</name>
<organism evidence="1 2">
    <name type="scientific">Porites lobata</name>
    <dbReference type="NCBI Taxonomy" id="104759"/>
    <lineage>
        <taxon>Eukaryota</taxon>
        <taxon>Metazoa</taxon>
        <taxon>Cnidaria</taxon>
        <taxon>Anthozoa</taxon>
        <taxon>Hexacorallia</taxon>
        <taxon>Scleractinia</taxon>
        <taxon>Fungiina</taxon>
        <taxon>Poritidae</taxon>
        <taxon>Porites</taxon>
    </lineage>
</organism>
<feature type="non-terminal residue" evidence="1">
    <location>
        <position position="112"/>
    </location>
</feature>
<dbReference type="Proteomes" id="UP001159405">
    <property type="component" value="Unassembled WGS sequence"/>
</dbReference>
<sequence>GKPTKNERSDKTPLTLLQAPRYSRYFVSKDQPVKLTWEATDVCKIQITCNGDKFNEGDGRAVRETCQAWKTKKKTRTIKFSDFPRGSRTMNCQAKFWGINSTKTEKITLTKV</sequence>
<protein>
    <recommendedName>
        <fullName evidence="3">CUB domain-containing protein</fullName>
    </recommendedName>
</protein>
<comment type="caution">
    <text evidence="1">The sequence shown here is derived from an EMBL/GenBank/DDBJ whole genome shotgun (WGS) entry which is preliminary data.</text>
</comment>
<dbReference type="InterPro" id="IPR013783">
    <property type="entry name" value="Ig-like_fold"/>
</dbReference>
<evidence type="ECO:0008006" key="3">
    <source>
        <dbReference type="Google" id="ProtNLM"/>
    </source>
</evidence>